<evidence type="ECO:0000313" key="3">
    <source>
        <dbReference type="Proteomes" id="UP000054350"/>
    </source>
</evidence>
<evidence type="ECO:0000256" key="1">
    <source>
        <dbReference type="SAM" id="MobiDB-lite"/>
    </source>
</evidence>
<dbReference type="Gene3D" id="2.130.10.10">
    <property type="entry name" value="YVTN repeat-like/Quinoprotein amine dehydrogenase"/>
    <property type="match status" value="1"/>
</dbReference>
<evidence type="ECO:0000313" key="2">
    <source>
        <dbReference type="EMBL" id="KNE60431.1"/>
    </source>
</evidence>
<dbReference type="SUPFAM" id="SSF82171">
    <property type="entry name" value="DPP6 N-terminal domain-like"/>
    <property type="match status" value="1"/>
</dbReference>
<name>A0A0L0SD74_ALLM3</name>
<dbReference type="PANTHER" id="PTHR43991">
    <property type="entry name" value="WD REPEAT PROTEIN (AFU_ORTHOLOGUE AFUA_8G05640)-RELATED"/>
    <property type="match status" value="1"/>
</dbReference>
<keyword evidence="3" id="KW-1185">Reference proteome</keyword>
<feature type="compositionally biased region" description="Acidic residues" evidence="1">
    <location>
        <begin position="93"/>
        <end position="115"/>
    </location>
</feature>
<reference evidence="2 3" key="1">
    <citation type="submission" date="2009-11" db="EMBL/GenBank/DDBJ databases">
        <title>Annotation of Allomyces macrogynus ATCC 38327.</title>
        <authorList>
            <consortium name="The Broad Institute Genome Sequencing Platform"/>
            <person name="Russ C."/>
            <person name="Cuomo C."/>
            <person name="Burger G."/>
            <person name="Gray M.W."/>
            <person name="Holland P.W.H."/>
            <person name="King N."/>
            <person name="Lang F.B.F."/>
            <person name="Roger A.J."/>
            <person name="Ruiz-Trillo I."/>
            <person name="Young S.K."/>
            <person name="Zeng Q."/>
            <person name="Gargeya S."/>
            <person name="Fitzgerald M."/>
            <person name="Haas B."/>
            <person name="Abouelleil A."/>
            <person name="Alvarado L."/>
            <person name="Arachchi H.M."/>
            <person name="Berlin A."/>
            <person name="Chapman S.B."/>
            <person name="Gearin G."/>
            <person name="Goldberg J."/>
            <person name="Griggs A."/>
            <person name="Gujja S."/>
            <person name="Hansen M."/>
            <person name="Heiman D."/>
            <person name="Howarth C."/>
            <person name="Larimer J."/>
            <person name="Lui A."/>
            <person name="MacDonald P.J.P."/>
            <person name="McCowen C."/>
            <person name="Montmayeur A."/>
            <person name="Murphy C."/>
            <person name="Neiman D."/>
            <person name="Pearson M."/>
            <person name="Priest M."/>
            <person name="Roberts A."/>
            <person name="Saif S."/>
            <person name="Shea T."/>
            <person name="Sisk P."/>
            <person name="Stolte C."/>
            <person name="Sykes S."/>
            <person name="Wortman J."/>
            <person name="Nusbaum C."/>
            <person name="Birren B."/>
        </authorList>
    </citation>
    <scope>NUCLEOTIDE SEQUENCE [LARGE SCALE GENOMIC DNA]</scope>
    <source>
        <strain evidence="2 3">ATCC 38327</strain>
    </source>
</reference>
<dbReference type="AlphaFoldDB" id="A0A0L0SD74"/>
<dbReference type="Proteomes" id="UP000054350">
    <property type="component" value="Unassembled WGS sequence"/>
</dbReference>
<dbReference type="InterPro" id="IPR015943">
    <property type="entry name" value="WD40/YVTN_repeat-like_dom_sf"/>
</dbReference>
<feature type="compositionally biased region" description="Basic residues" evidence="1">
    <location>
        <begin position="1"/>
        <end position="14"/>
    </location>
</feature>
<proteinExistence type="predicted"/>
<dbReference type="eggNOG" id="ENOG502S7J8">
    <property type="taxonomic scope" value="Eukaryota"/>
</dbReference>
<accession>A0A0L0SD74</accession>
<dbReference type="PANTHER" id="PTHR43991:SF9">
    <property type="entry name" value="DUF2415 DOMAIN-CONTAINING PROTEIN"/>
    <property type="match status" value="1"/>
</dbReference>
<organism evidence="2 3">
    <name type="scientific">Allomyces macrogynus (strain ATCC 38327)</name>
    <name type="common">Allomyces javanicus var. macrogynus</name>
    <dbReference type="NCBI Taxonomy" id="578462"/>
    <lineage>
        <taxon>Eukaryota</taxon>
        <taxon>Fungi</taxon>
        <taxon>Fungi incertae sedis</taxon>
        <taxon>Blastocladiomycota</taxon>
        <taxon>Blastocladiomycetes</taxon>
        <taxon>Blastocladiales</taxon>
        <taxon>Blastocladiaceae</taxon>
        <taxon>Allomyces</taxon>
    </lineage>
</organism>
<sequence length="813" mass="88081">MASRGRRVAVHARRPNPSVSTAAGPSSAPETGAGHNNSAGSTNPDPGASTARDAVAASAATAPGAANSSTDAAGAQSDGGGWETEHESGAESIDWDTDDSDDSDDDTDEYETDTDSEMHSGVHHIHYDSDLDDMDGFATDDDEWEIDEFEELVGDVDDVLADNVPAFIELPEHVQSAMSHYLARSLTRRFPDETEDAVAALQGNGDDVPLLELIERQMTAEELQMRDRADVFRVCHARARNALAAASGDDSIRLQPDVDLIDEGGDPAWLARICGKEYFASIRALDLAGDCRFLTRSPRWPIIFDLPSAANHFQCANALALGPPVVRLDHLVLQQPITVECESIRSHLDPIWSAWGRQSKDTASNDFELDEAPAWPLSIAAAYGFVVAGGEEGNLTFFCHQPLKDSVVSLVAAPTVPFKDLAEPLATAVTIPDSPAPSKATTDQSPSTPADDKNDEEEEVPGLQQIAAFNLDDSYNSTQIVDGIYGGYYAVASRNSGVIEFYQLPQHGSSGAPHRPPAPKVALMRSMQLRGCVNDAKVSPDRHWLAAVGDHGNVWIAPVVWDELVTEDGTVPPPHVPNDPVLVDLVHPVLFAAALTDSARAADPASAMRAMLAGFTSQYVAWAPCATRFAVSSDTHPYLFVFSAPTFDGAPARLEHVIGMAQSTYAVAFHPRDRSILAVSNRHGFVQIIDVDAPDPPRVAVPEGKTLEEAAAAWSNDTINEFMSAARRYPREIVPVRHKSTSCQINGLQWSFDGQFLYIATYERVLVYQFNRPPSLFDMIARRLRVDDAEVMADACRHRFLAATVGMEAKFRH</sequence>
<feature type="compositionally biased region" description="Low complexity" evidence="1">
    <location>
        <begin position="48"/>
        <end position="70"/>
    </location>
</feature>
<feature type="compositionally biased region" description="Polar residues" evidence="1">
    <location>
        <begin position="34"/>
        <end position="44"/>
    </location>
</feature>
<feature type="region of interest" description="Disordered" evidence="1">
    <location>
        <begin position="1"/>
        <end position="120"/>
    </location>
</feature>
<protein>
    <submittedName>
        <fullName evidence="2">Uncharacterized protein</fullName>
    </submittedName>
</protein>
<gene>
    <name evidence="2" type="ORF">AMAG_05819</name>
</gene>
<dbReference type="VEuPathDB" id="FungiDB:AMAG_05819"/>
<feature type="region of interest" description="Disordered" evidence="1">
    <location>
        <begin position="429"/>
        <end position="460"/>
    </location>
</feature>
<dbReference type="EMBL" id="GG745336">
    <property type="protein sequence ID" value="KNE60431.1"/>
    <property type="molecule type" value="Genomic_DNA"/>
</dbReference>
<feature type="compositionally biased region" description="Polar residues" evidence="1">
    <location>
        <begin position="439"/>
        <end position="448"/>
    </location>
</feature>
<reference evidence="3" key="2">
    <citation type="submission" date="2009-11" db="EMBL/GenBank/DDBJ databases">
        <title>The Genome Sequence of Allomyces macrogynus strain ATCC 38327.</title>
        <authorList>
            <consortium name="The Broad Institute Genome Sequencing Platform"/>
            <person name="Russ C."/>
            <person name="Cuomo C."/>
            <person name="Shea T."/>
            <person name="Young S.K."/>
            <person name="Zeng Q."/>
            <person name="Koehrsen M."/>
            <person name="Haas B."/>
            <person name="Borodovsky M."/>
            <person name="Guigo R."/>
            <person name="Alvarado L."/>
            <person name="Berlin A."/>
            <person name="Borenstein D."/>
            <person name="Chen Z."/>
            <person name="Engels R."/>
            <person name="Freedman E."/>
            <person name="Gellesch M."/>
            <person name="Goldberg J."/>
            <person name="Griggs A."/>
            <person name="Gujja S."/>
            <person name="Heiman D."/>
            <person name="Hepburn T."/>
            <person name="Howarth C."/>
            <person name="Jen D."/>
            <person name="Larson L."/>
            <person name="Lewis B."/>
            <person name="Mehta T."/>
            <person name="Park D."/>
            <person name="Pearson M."/>
            <person name="Roberts A."/>
            <person name="Saif S."/>
            <person name="Shenoy N."/>
            <person name="Sisk P."/>
            <person name="Stolte C."/>
            <person name="Sykes S."/>
            <person name="Walk T."/>
            <person name="White J."/>
            <person name="Yandava C."/>
            <person name="Burger G."/>
            <person name="Gray M.W."/>
            <person name="Holland P.W.H."/>
            <person name="King N."/>
            <person name="Lang F.B.F."/>
            <person name="Roger A.J."/>
            <person name="Ruiz-Trillo I."/>
            <person name="Lander E."/>
            <person name="Nusbaum C."/>
        </authorList>
    </citation>
    <scope>NUCLEOTIDE SEQUENCE [LARGE SCALE GENOMIC DNA]</scope>
    <source>
        <strain evidence="3">ATCC 38327</strain>
    </source>
</reference>